<sequence length="426" mass="45613">MTTLARQPFGEISTPRLQALGSSKNRQNARSPSTPNAPSFACPLKPSATSSAGKRQREPEIFDDDDCENADPAAFTSPTKKSRTSSHGFVKPARFSMLASPARSTVSLTASPATTTSTTSIRKSLSSPTTAKSTPISHSRGSPKNKRLHAVSKRRASTSPYRRVDPPSFSQSALPFSIDAALSGTISNYTPKSTLTATVTATPAPAPQPASALDESMPNAWFFDIHEDTPEQEAANLMEHSASVLDISSDDDAETKAKNEHLLRGKENVPPPDFALSQPRTASANTIDDGEETEIEEPVKRPRLRNFAQDAMDEDRRPLGDLPPRDFYGAGCDASSYVTVDTGMVRPSRLSKEVDVESPSENVDPVKKTTSKAKPLVEPVPAVETVVDVKAETKTDTIVTVTTAASPKGEEHATPTSQPETASKQL</sequence>
<comment type="caution">
    <text evidence="2">The sequence shown here is derived from an EMBL/GenBank/DDBJ whole genome shotgun (WGS) entry which is preliminary data.</text>
</comment>
<feature type="compositionally biased region" description="Polar residues" evidence="1">
    <location>
        <begin position="20"/>
        <end position="37"/>
    </location>
</feature>
<feature type="compositionally biased region" description="Polar residues" evidence="1">
    <location>
        <begin position="128"/>
        <end position="140"/>
    </location>
</feature>
<proteinExistence type="predicted"/>
<feature type="compositionally biased region" description="Polar residues" evidence="1">
    <location>
        <begin position="414"/>
        <end position="426"/>
    </location>
</feature>
<reference evidence="2" key="1">
    <citation type="submission" date="2018-12" db="EMBL/GenBank/DDBJ databases">
        <authorList>
            <person name="Syme R.A."/>
            <person name="Farfan-Caceres L."/>
            <person name="Lichtenzveig J."/>
        </authorList>
    </citation>
    <scope>NUCLEOTIDE SEQUENCE</scope>
    <source>
        <strain evidence="2">Al4</strain>
    </source>
</reference>
<gene>
    <name evidence="2" type="ORF">EKO04_010582</name>
</gene>
<reference evidence="2" key="2">
    <citation type="submission" date="2020-09" db="EMBL/GenBank/DDBJ databases">
        <title>Reference genome assembly for Australian Ascochyta lentis isolate Al4.</title>
        <authorList>
            <person name="Lee R.C."/>
            <person name="Farfan-Caceres L.M."/>
            <person name="Debler J.W."/>
            <person name="Williams A.H."/>
            <person name="Henares B.M."/>
        </authorList>
    </citation>
    <scope>NUCLEOTIDE SEQUENCE</scope>
    <source>
        <strain evidence="2">Al4</strain>
    </source>
</reference>
<evidence type="ECO:0000256" key="1">
    <source>
        <dbReference type="SAM" id="MobiDB-lite"/>
    </source>
</evidence>
<feature type="region of interest" description="Disordered" evidence="1">
    <location>
        <begin position="1"/>
        <end position="170"/>
    </location>
</feature>
<accession>A0A8H7IVH1</accession>
<feature type="region of interest" description="Disordered" evidence="1">
    <location>
        <begin position="312"/>
        <end position="332"/>
    </location>
</feature>
<feature type="region of interest" description="Disordered" evidence="1">
    <location>
        <begin position="349"/>
        <end position="373"/>
    </location>
</feature>
<dbReference type="Proteomes" id="UP000651452">
    <property type="component" value="Unassembled WGS sequence"/>
</dbReference>
<dbReference type="EMBL" id="RZGK01000021">
    <property type="protein sequence ID" value="KAF9691362.1"/>
    <property type="molecule type" value="Genomic_DNA"/>
</dbReference>
<feature type="region of interest" description="Disordered" evidence="1">
    <location>
        <begin position="400"/>
        <end position="426"/>
    </location>
</feature>
<feature type="region of interest" description="Disordered" evidence="1">
    <location>
        <begin position="264"/>
        <end position="296"/>
    </location>
</feature>
<name>A0A8H7IVH1_9PLEO</name>
<evidence type="ECO:0000313" key="2">
    <source>
        <dbReference type="EMBL" id="KAF9691362.1"/>
    </source>
</evidence>
<dbReference type="AlphaFoldDB" id="A0A8H7IVH1"/>
<feature type="compositionally biased region" description="Basic residues" evidence="1">
    <location>
        <begin position="141"/>
        <end position="156"/>
    </location>
</feature>
<dbReference type="OrthoDB" id="425602at2759"/>
<feature type="compositionally biased region" description="Low complexity" evidence="1">
    <location>
        <begin position="104"/>
        <end position="127"/>
    </location>
</feature>
<keyword evidence="3" id="KW-1185">Reference proteome</keyword>
<organism evidence="2 3">
    <name type="scientific">Ascochyta lentis</name>
    <dbReference type="NCBI Taxonomy" id="205686"/>
    <lineage>
        <taxon>Eukaryota</taxon>
        <taxon>Fungi</taxon>
        <taxon>Dikarya</taxon>
        <taxon>Ascomycota</taxon>
        <taxon>Pezizomycotina</taxon>
        <taxon>Dothideomycetes</taxon>
        <taxon>Pleosporomycetidae</taxon>
        <taxon>Pleosporales</taxon>
        <taxon>Pleosporineae</taxon>
        <taxon>Didymellaceae</taxon>
        <taxon>Ascochyta</taxon>
    </lineage>
</organism>
<evidence type="ECO:0000313" key="3">
    <source>
        <dbReference type="Proteomes" id="UP000651452"/>
    </source>
</evidence>
<protein>
    <submittedName>
        <fullName evidence="2">Uncharacterized protein</fullName>
    </submittedName>
</protein>